<evidence type="ECO:0000256" key="1">
    <source>
        <dbReference type="SAM" id="Phobius"/>
    </source>
</evidence>
<keyword evidence="1" id="KW-0812">Transmembrane</keyword>
<evidence type="ECO:0000313" key="5">
    <source>
        <dbReference type="RefSeq" id="XP_028256257.1"/>
    </source>
</evidence>
<dbReference type="PROSITE" id="PS50835">
    <property type="entry name" value="IG_LIKE"/>
    <property type="match status" value="1"/>
</dbReference>
<dbReference type="AlphaFoldDB" id="A0A6P7I0H0"/>
<keyword evidence="1" id="KW-0472">Membrane</keyword>
<accession>A0A6P7I0H0</accession>
<protein>
    <submittedName>
        <fullName evidence="5">Uncharacterized protein LOC114432438</fullName>
    </submittedName>
</protein>
<dbReference type="InterPro" id="IPR036179">
    <property type="entry name" value="Ig-like_dom_sf"/>
</dbReference>
<name>A0A6P7I0H0_9TELE</name>
<keyword evidence="4" id="KW-1185">Reference proteome</keyword>
<keyword evidence="1" id="KW-1133">Transmembrane helix</keyword>
<sequence length="239" mass="25615">MEALTWILTVLTAAGCHFLSAASPALRSALVVQAGQNVSLPCNVTPGSDITWYRLRSDLPLPLITVTKANVGEDTGRFYSVSSSHVSWTGGVEDGCISLDIQQVEEEDAGLYFCIGRSAAGVCVNRGVRLTVTGADEDTDDKMWRPCWSLGICVLPALLALCMVCGVGVYLYSGKPAVCCCNPGRPPGVPEEVCLHYSSLKHPDKPRPSGCGGTRLVREDVTYSTVNTRKKPRASHDLK</sequence>
<evidence type="ECO:0000313" key="4">
    <source>
        <dbReference type="Proteomes" id="UP000515145"/>
    </source>
</evidence>
<dbReference type="InterPro" id="IPR003599">
    <property type="entry name" value="Ig_sub"/>
</dbReference>
<dbReference type="RefSeq" id="XP_028256257.1">
    <property type="nucleotide sequence ID" value="XM_028400456.1"/>
</dbReference>
<dbReference type="Pfam" id="PF07686">
    <property type="entry name" value="V-set"/>
    <property type="match status" value="1"/>
</dbReference>
<feature type="domain" description="Ig-like" evidence="3">
    <location>
        <begin position="24"/>
        <end position="114"/>
    </location>
</feature>
<feature type="chain" id="PRO_5027729795" evidence="2">
    <location>
        <begin position="22"/>
        <end position="239"/>
    </location>
</feature>
<dbReference type="InterPro" id="IPR007110">
    <property type="entry name" value="Ig-like_dom"/>
</dbReference>
<dbReference type="CDD" id="cd00099">
    <property type="entry name" value="IgV"/>
    <property type="match status" value="1"/>
</dbReference>
<dbReference type="OrthoDB" id="8871851at2759"/>
<evidence type="ECO:0000256" key="2">
    <source>
        <dbReference type="SAM" id="SignalP"/>
    </source>
</evidence>
<reference evidence="5" key="1">
    <citation type="submission" date="2025-08" db="UniProtKB">
        <authorList>
            <consortium name="RefSeq"/>
        </authorList>
    </citation>
    <scope>IDENTIFICATION</scope>
</reference>
<proteinExistence type="predicted"/>
<dbReference type="InterPro" id="IPR013106">
    <property type="entry name" value="Ig_V-set"/>
</dbReference>
<organism evidence="4 5">
    <name type="scientific">Parambassis ranga</name>
    <name type="common">Indian glassy fish</name>
    <dbReference type="NCBI Taxonomy" id="210632"/>
    <lineage>
        <taxon>Eukaryota</taxon>
        <taxon>Metazoa</taxon>
        <taxon>Chordata</taxon>
        <taxon>Craniata</taxon>
        <taxon>Vertebrata</taxon>
        <taxon>Euteleostomi</taxon>
        <taxon>Actinopterygii</taxon>
        <taxon>Neopterygii</taxon>
        <taxon>Teleostei</taxon>
        <taxon>Neoteleostei</taxon>
        <taxon>Acanthomorphata</taxon>
        <taxon>Ovalentaria</taxon>
        <taxon>Ambassidae</taxon>
        <taxon>Parambassis</taxon>
    </lineage>
</organism>
<dbReference type="GeneID" id="114432438"/>
<dbReference type="InterPro" id="IPR013783">
    <property type="entry name" value="Ig-like_fold"/>
</dbReference>
<dbReference type="SUPFAM" id="SSF48726">
    <property type="entry name" value="Immunoglobulin"/>
    <property type="match status" value="1"/>
</dbReference>
<gene>
    <name evidence="5" type="primary">LOC114432438</name>
</gene>
<dbReference type="SMART" id="SM00408">
    <property type="entry name" value="IGc2"/>
    <property type="match status" value="1"/>
</dbReference>
<dbReference type="InterPro" id="IPR003598">
    <property type="entry name" value="Ig_sub2"/>
</dbReference>
<dbReference type="Gene3D" id="2.60.40.10">
    <property type="entry name" value="Immunoglobulins"/>
    <property type="match status" value="1"/>
</dbReference>
<dbReference type="Proteomes" id="UP000515145">
    <property type="component" value="Chromosome 2"/>
</dbReference>
<feature type="transmembrane region" description="Helical" evidence="1">
    <location>
        <begin position="148"/>
        <end position="172"/>
    </location>
</feature>
<evidence type="ECO:0000259" key="3">
    <source>
        <dbReference type="PROSITE" id="PS50835"/>
    </source>
</evidence>
<keyword evidence="2" id="KW-0732">Signal</keyword>
<dbReference type="SMART" id="SM00409">
    <property type="entry name" value="IG"/>
    <property type="match status" value="1"/>
</dbReference>
<feature type="signal peptide" evidence="2">
    <location>
        <begin position="1"/>
        <end position="21"/>
    </location>
</feature>
<dbReference type="InParanoid" id="A0A6P7I0H0"/>